<protein>
    <submittedName>
        <fullName evidence="6">DNA-binding transcriptional MerR regulator</fullName>
    </submittedName>
</protein>
<keyword evidence="2" id="KW-0805">Transcription regulation</keyword>
<dbReference type="AlphaFoldDB" id="A0A2T0RKE3"/>
<organism evidence="6 7">
    <name type="scientific">Pseudosporangium ferrugineum</name>
    <dbReference type="NCBI Taxonomy" id="439699"/>
    <lineage>
        <taxon>Bacteria</taxon>
        <taxon>Bacillati</taxon>
        <taxon>Actinomycetota</taxon>
        <taxon>Actinomycetes</taxon>
        <taxon>Micromonosporales</taxon>
        <taxon>Micromonosporaceae</taxon>
        <taxon>Pseudosporangium</taxon>
    </lineage>
</organism>
<dbReference type="OrthoDB" id="3826383at2"/>
<keyword evidence="4" id="KW-0804">Transcription</keyword>
<dbReference type="EMBL" id="PVZG01000019">
    <property type="protein sequence ID" value="PRY21649.1"/>
    <property type="molecule type" value="Genomic_DNA"/>
</dbReference>
<evidence type="ECO:0000256" key="2">
    <source>
        <dbReference type="ARBA" id="ARBA00023015"/>
    </source>
</evidence>
<dbReference type="InterPro" id="IPR000551">
    <property type="entry name" value="MerR-type_HTH_dom"/>
</dbReference>
<dbReference type="Gene3D" id="1.10.1660.10">
    <property type="match status" value="2"/>
</dbReference>
<dbReference type="GO" id="GO:0003700">
    <property type="term" value="F:DNA-binding transcription factor activity"/>
    <property type="evidence" value="ECO:0007669"/>
    <property type="project" value="InterPro"/>
</dbReference>
<dbReference type="SUPFAM" id="SSF46955">
    <property type="entry name" value="Putative DNA-binding domain"/>
    <property type="match status" value="2"/>
</dbReference>
<dbReference type="Pfam" id="PF00376">
    <property type="entry name" value="MerR"/>
    <property type="match status" value="1"/>
</dbReference>
<evidence type="ECO:0000259" key="5">
    <source>
        <dbReference type="PROSITE" id="PS50937"/>
    </source>
</evidence>
<evidence type="ECO:0000256" key="3">
    <source>
        <dbReference type="ARBA" id="ARBA00023125"/>
    </source>
</evidence>
<evidence type="ECO:0000313" key="7">
    <source>
        <dbReference type="Proteomes" id="UP000239209"/>
    </source>
</evidence>
<reference evidence="6 7" key="1">
    <citation type="submission" date="2018-03" db="EMBL/GenBank/DDBJ databases">
        <title>Genomic Encyclopedia of Archaeal and Bacterial Type Strains, Phase II (KMG-II): from individual species to whole genera.</title>
        <authorList>
            <person name="Goeker M."/>
        </authorList>
    </citation>
    <scope>NUCLEOTIDE SEQUENCE [LARGE SCALE GENOMIC DNA]</scope>
    <source>
        <strain evidence="6 7">DSM 45348</strain>
    </source>
</reference>
<dbReference type="GO" id="GO:0003677">
    <property type="term" value="F:DNA binding"/>
    <property type="evidence" value="ECO:0007669"/>
    <property type="project" value="UniProtKB-KW"/>
</dbReference>
<feature type="domain" description="HTH merR-type" evidence="5">
    <location>
        <begin position="127"/>
        <end position="193"/>
    </location>
</feature>
<proteinExistence type="predicted"/>
<dbReference type="Pfam" id="PF13411">
    <property type="entry name" value="MerR_1"/>
    <property type="match status" value="1"/>
</dbReference>
<dbReference type="InterPro" id="IPR047057">
    <property type="entry name" value="MerR_fam"/>
</dbReference>
<dbReference type="PANTHER" id="PTHR30204:SF69">
    <property type="entry name" value="MERR-FAMILY TRANSCRIPTIONAL REGULATOR"/>
    <property type="match status" value="1"/>
</dbReference>
<evidence type="ECO:0000313" key="6">
    <source>
        <dbReference type="EMBL" id="PRY21649.1"/>
    </source>
</evidence>
<dbReference type="Proteomes" id="UP000239209">
    <property type="component" value="Unassembled WGS sequence"/>
</dbReference>
<keyword evidence="7" id="KW-1185">Reference proteome</keyword>
<comment type="caution">
    <text evidence="6">The sequence shown here is derived from an EMBL/GenBank/DDBJ whole genome shotgun (WGS) entry which is preliminary data.</text>
</comment>
<keyword evidence="1" id="KW-0678">Repressor</keyword>
<accession>A0A2T0RKE3</accession>
<name>A0A2T0RKE3_9ACTN</name>
<sequence length="234" mass="24883">MAHNPQSGGQLRPVDLARRHGLSAQAVRNYEAAGILPAAARTASGYRVYTQAHARALGAFLALLPGHGHQAAAAIMRAVNAGAEAEAFRLIDESHAQLADDRSTVRAVEGALGDLAPVADDRGETFVGPLARRLGLRPATLRKWERAGVVRPRRDPRTGYRVYTAADVRDARLAHQLRRGGYRLDRVAAVIAQVRSAGGVAPVAAMLDEWHARLAARGRAMLAGAAALDGYLNS</sequence>
<evidence type="ECO:0000256" key="4">
    <source>
        <dbReference type="ARBA" id="ARBA00023163"/>
    </source>
</evidence>
<dbReference type="SMART" id="SM00422">
    <property type="entry name" value="HTH_MERR"/>
    <property type="match status" value="2"/>
</dbReference>
<dbReference type="InterPro" id="IPR009061">
    <property type="entry name" value="DNA-bd_dom_put_sf"/>
</dbReference>
<keyword evidence="3 6" id="KW-0238">DNA-binding</keyword>
<dbReference type="CDD" id="cd04773">
    <property type="entry name" value="HTH_TioE_rpt2"/>
    <property type="match status" value="1"/>
</dbReference>
<gene>
    <name evidence="6" type="ORF">CLV70_11970</name>
</gene>
<evidence type="ECO:0000256" key="1">
    <source>
        <dbReference type="ARBA" id="ARBA00022491"/>
    </source>
</evidence>
<feature type="domain" description="HTH merR-type" evidence="5">
    <location>
        <begin position="16"/>
        <end position="57"/>
    </location>
</feature>
<dbReference type="PROSITE" id="PS50937">
    <property type="entry name" value="HTH_MERR_2"/>
    <property type="match status" value="2"/>
</dbReference>
<dbReference type="PANTHER" id="PTHR30204">
    <property type="entry name" value="REDOX-CYCLING DRUG-SENSING TRANSCRIPTIONAL ACTIVATOR SOXR"/>
    <property type="match status" value="1"/>
</dbReference>